<accession>A0AAV7S9Y4</accession>
<feature type="compositionally biased region" description="Low complexity" evidence="1">
    <location>
        <begin position="31"/>
        <end position="42"/>
    </location>
</feature>
<evidence type="ECO:0000256" key="1">
    <source>
        <dbReference type="SAM" id="MobiDB-lite"/>
    </source>
</evidence>
<keyword evidence="3" id="KW-1185">Reference proteome</keyword>
<feature type="compositionally biased region" description="Polar residues" evidence="1">
    <location>
        <begin position="76"/>
        <end position="88"/>
    </location>
</feature>
<feature type="region of interest" description="Disordered" evidence="1">
    <location>
        <begin position="1"/>
        <end position="100"/>
    </location>
</feature>
<proteinExistence type="predicted"/>
<evidence type="ECO:0000313" key="2">
    <source>
        <dbReference type="EMBL" id="KAJ1161367.1"/>
    </source>
</evidence>
<dbReference type="AlphaFoldDB" id="A0AAV7S9Y4"/>
<gene>
    <name evidence="2" type="ORF">NDU88_001854</name>
</gene>
<protein>
    <submittedName>
        <fullName evidence="2">Uncharacterized protein</fullName>
    </submittedName>
</protein>
<reference evidence="2" key="1">
    <citation type="journal article" date="2022" name="bioRxiv">
        <title>Sequencing and chromosome-scale assembly of the giantPleurodeles waltlgenome.</title>
        <authorList>
            <person name="Brown T."/>
            <person name="Elewa A."/>
            <person name="Iarovenko S."/>
            <person name="Subramanian E."/>
            <person name="Araus A.J."/>
            <person name="Petzold A."/>
            <person name="Susuki M."/>
            <person name="Suzuki K.-i.T."/>
            <person name="Hayashi T."/>
            <person name="Toyoda A."/>
            <person name="Oliveira C."/>
            <person name="Osipova E."/>
            <person name="Leigh N.D."/>
            <person name="Simon A."/>
            <person name="Yun M.H."/>
        </authorList>
    </citation>
    <scope>NUCLEOTIDE SEQUENCE</scope>
    <source>
        <strain evidence="2">20211129_DDA</strain>
        <tissue evidence="2">Liver</tissue>
    </source>
</reference>
<comment type="caution">
    <text evidence="2">The sequence shown here is derived from an EMBL/GenBank/DDBJ whole genome shotgun (WGS) entry which is preliminary data.</text>
</comment>
<dbReference type="EMBL" id="JANPWB010000008">
    <property type="protein sequence ID" value="KAJ1161367.1"/>
    <property type="molecule type" value="Genomic_DNA"/>
</dbReference>
<dbReference type="Proteomes" id="UP001066276">
    <property type="component" value="Chromosome 4_2"/>
</dbReference>
<feature type="region of interest" description="Disordered" evidence="1">
    <location>
        <begin position="132"/>
        <end position="170"/>
    </location>
</feature>
<sequence>MVLQWPPGSRRGPPAAGSPATRSSLRALAPSCRCGSRSRLGSAAPPPGVFAGRPQRLQGPRPHPTAAPPYRFQRQAPRSPTGRPNTSKAAGRPGWGPSRLRAFAPAPWRLAPQLEAAASITELGHWSLSGRPIRFRPRAPPRVTARAQKLPGQPPTRRSRLGPNRPGDGTLLLDFQVGPSGARDLGVRHLRTLGHAPE</sequence>
<evidence type="ECO:0000313" key="3">
    <source>
        <dbReference type="Proteomes" id="UP001066276"/>
    </source>
</evidence>
<organism evidence="2 3">
    <name type="scientific">Pleurodeles waltl</name>
    <name type="common">Iberian ribbed newt</name>
    <dbReference type="NCBI Taxonomy" id="8319"/>
    <lineage>
        <taxon>Eukaryota</taxon>
        <taxon>Metazoa</taxon>
        <taxon>Chordata</taxon>
        <taxon>Craniata</taxon>
        <taxon>Vertebrata</taxon>
        <taxon>Euteleostomi</taxon>
        <taxon>Amphibia</taxon>
        <taxon>Batrachia</taxon>
        <taxon>Caudata</taxon>
        <taxon>Salamandroidea</taxon>
        <taxon>Salamandridae</taxon>
        <taxon>Pleurodelinae</taxon>
        <taxon>Pleurodeles</taxon>
    </lineage>
</organism>
<feature type="compositionally biased region" description="Low complexity" evidence="1">
    <location>
        <begin position="1"/>
        <end position="24"/>
    </location>
</feature>
<name>A0AAV7S9Y4_PLEWA</name>